<dbReference type="SMART" id="SM00388">
    <property type="entry name" value="HisKA"/>
    <property type="match status" value="1"/>
</dbReference>
<reference evidence="9" key="2">
    <citation type="submission" date="2020-09" db="EMBL/GenBank/DDBJ databases">
        <authorList>
            <person name="Sun Q."/>
            <person name="Sedlacek I."/>
        </authorList>
    </citation>
    <scope>NUCLEOTIDE SEQUENCE</scope>
    <source>
        <strain evidence="9">CCM 7086</strain>
    </source>
</reference>
<evidence type="ECO:0000256" key="6">
    <source>
        <dbReference type="ARBA" id="ARBA00022777"/>
    </source>
</evidence>
<dbReference type="AlphaFoldDB" id="A0A8J2UN11"/>
<name>A0A8J2UN11_9BURK</name>
<dbReference type="FunFam" id="3.30.565.10:FF:000006">
    <property type="entry name" value="Sensor histidine kinase WalK"/>
    <property type="match status" value="1"/>
</dbReference>
<dbReference type="FunFam" id="1.10.287.130:FF:000101">
    <property type="entry name" value="Sensor histidine kinase"/>
    <property type="match status" value="1"/>
</dbReference>
<comment type="subcellular location">
    <subcellularLocation>
        <location evidence="2">Cell inner membrane</location>
        <topology evidence="2">Multi-pass membrane protein</topology>
    </subcellularLocation>
</comment>
<dbReference type="PANTHER" id="PTHR42878:SF15">
    <property type="entry name" value="BACTERIOPHYTOCHROME"/>
    <property type="match status" value="1"/>
</dbReference>
<feature type="domain" description="Histidine kinase" evidence="8">
    <location>
        <begin position="260"/>
        <end position="473"/>
    </location>
</feature>
<dbReference type="InterPro" id="IPR050351">
    <property type="entry name" value="BphY/WalK/GraS-like"/>
</dbReference>
<evidence type="ECO:0000256" key="7">
    <source>
        <dbReference type="SAM" id="Phobius"/>
    </source>
</evidence>
<dbReference type="InterPro" id="IPR036097">
    <property type="entry name" value="HisK_dim/P_sf"/>
</dbReference>
<dbReference type="EC" id="2.7.13.3" evidence="3"/>
<keyword evidence="5" id="KW-0808">Transferase</keyword>
<feature type="transmembrane region" description="Helical" evidence="7">
    <location>
        <begin position="207"/>
        <end position="227"/>
    </location>
</feature>
<evidence type="ECO:0000259" key="8">
    <source>
        <dbReference type="PROSITE" id="PS50109"/>
    </source>
</evidence>
<keyword evidence="4" id="KW-0597">Phosphoprotein</keyword>
<evidence type="ECO:0000256" key="4">
    <source>
        <dbReference type="ARBA" id="ARBA00022553"/>
    </source>
</evidence>
<keyword evidence="10" id="KW-1185">Reference proteome</keyword>
<evidence type="ECO:0000256" key="2">
    <source>
        <dbReference type="ARBA" id="ARBA00004429"/>
    </source>
</evidence>
<keyword evidence="7" id="KW-0472">Membrane</keyword>
<dbReference type="SUPFAM" id="SSF55874">
    <property type="entry name" value="ATPase domain of HSP90 chaperone/DNA topoisomerase II/histidine kinase"/>
    <property type="match status" value="1"/>
</dbReference>
<evidence type="ECO:0000256" key="5">
    <source>
        <dbReference type="ARBA" id="ARBA00022679"/>
    </source>
</evidence>
<evidence type="ECO:0000256" key="3">
    <source>
        <dbReference type="ARBA" id="ARBA00012438"/>
    </source>
</evidence>
<accession>A0A8J2UN11</accession>
<dbReference type="PANTHER" id="PTHR42878">
    <property type="entry name" value="TWO-COMPONENT HISTIDINE KINASE"/>
    <property type="match status" value="1"/>
</dbReference>
<dbReference type="CDD" id="cd19410">
    <property type="entry name" value="HK9-like_sensor"/>
    <property type="match status" value="1"/>
</dbReference>
<dbReference type="InterPro" id="IPR003661">
    <property type="entry name" value="HisK_dim/P_dom"/>
</dbReference>
<feature type="transmembrane region" description="Helical" evidence="7">
    <location>
        <begin position="27"/>
        <end position="49"/>
    </location>
</feature>
<dbReference type="GO" id="GO:0000156">
    <property type="term" value="F:phosphorelay response regulator activity"/>
    <property type="evidence" value="ECO:0007669"/>
    <property type="project" value="TreeGrafter"/>
</dbReference>
<dbReference type="InterPro" id="IPR007891">
    <property type="entry name" value="CHASE3"/>
</dbReference>
<comment type="caution">
    <text evidence="9">The sequence shown here is derived from an EMBL/GenBank/DDBJ whole genome shotgun (WGS) entry which is preliminary data.</text>
</comment>
<dbReference type="GO" id="GO:0030295">
    <property type="term" value="F:protein kinase activator activity"/>
    <property type="evidence" value="ECO:0007669"/>
    <property type="project" value="TreeGrafter"/>
</dbReference>
<dbReference type="GO" id="GO:0000155">
    <property type="term" value="F:phosphorelay sensor kinase activity"/>
    <property type="evidence" value="ECO:0007669"/>
    <property type="project" value="InterPro"/>
</dbReference>
<reference evidence="9" key="1">
    <citation type="journal article" date="2014" name="Int. J. Syst. Evol. Microbiol.">
        <title>Complete genome sequence of Corynebacterium casei LMG S-19264T (=DSM 44701T), isolated from a smear-ripened cheese.</title>
        <authorList>
            <consortium name="US DOE Joint Genome Institute (JGI-PGF)"/>
            <person name="Walter F."/>
            <person name="Albersmeier A."/>
            <person name="Kalinowski J."/>
            <person name="Ruckert C."/>
        </authorList>
    </citation>
    <scope>NUCLEOTIDE SEQUENCE</scope>
    <source>
        <strain evidence="9">CCM 7086</strain>
    </source>
</reference>
<dbReference type="CDD" id="cd00082">
    <property type="entry name" value="HisKA"/>
    <property type="match status" value="1"/>
</dbReference>
<dbReference type="Proteomes" id="UP000620266">
    <property type="component" value="Unassembled WGS sequence"/>
</dbReference>
<evidence type="ECO:0000256" key="1">
    <source>
        <dbReference type="ARBA" id="ARBA00000085"/>
    </source>
</evidence>
<evidence type="ECO:0000313" key="9">
    <source>
        <dbReference type="EMBL" id="GGC10572.1"/>
    </source>
</evidence>
<keyword evidence="6" id="KW-0418">Kinase</keyword>
<evidence type="ECO:0000313" key="10">
    <source>
        <dbReference type="Proteomes" id="UP000620266"/>
    </source>
</evidence>
<dbReference type="SMART" id="SM00387">
    <property type="entry name" value="HATPase_c"/>
    <property type="match status" value="1"/>
</dbReference>
<comment type="catalytic activity">
    <reaction evidence="1">
        <text>ATP + protein L-histidine = ADP + protein N-phospho-L-histidine.</text>
        <dbReference type="EC" id="2.7.13.3"/>
    </reaction>
</comment>
<proteinExistence type="predicted"/>
<sequence>MPFGIGIIGMHTMAGKPRWTRVIRRSLAIKAGLALALLILILLSGMTLIRINQFAENSRTVENAHVVIETMHQILLDVKDAESAQRGYLLTGHQTFLLAHDAVAQRLAGRLSFLRETTADNRSLHEQIPALEDMIRQRMHALRLGIEMLDAHPVIDKAGIVDLVQGKGLSTMGQVHVQVHRMLEIEERLLKERAALVKDNARSTGRWVFFGNLFAVGFLCYAIWLILREGEQRKRAQRETQRYTAQLELTNKELESFSYSVSHDLRSPLRAIDGYSRILQEDFEDRLDDEGRRILKVVRDSSRKMGMLIDDLLTFSRLGRKPVELREIDMNALVDEVWHEVCAHAERAPSFHREELPPCRGDRALLRQVLANLLANAVKYSSTTQQARVEVRAREEEEEIIYAVHDNGVGFDMRFYDKLFGVFQRLHSEQEFPGTGVGLAIVKRVVVRHGGRVWAQSSPGQETIFNFSLPREEEETTA</sequence>
<dbReference type="InterPro" id="IPR005467">
    <property type="entry name" value="His_kinase_dom"/>
</dbReference>
<dbReference type="InterPro" id="IPR004358">
    <property type="entry name" value="Sig_transdc_His_kin-like_C"/>
</dbReference>
<dbReference type="Pfam" id="PF05227">
    <property type="entry name" value="CHASE3"/>
    <property type="match status" value="1"/>
</dbReference>
<dbReference type="Gene3D" id="1.10.287.130">
    <property type="match status" value="1"/>
</dbReference>
<keyword evidence="7" id="KW-1133">Transmembrane helix</keyword>
<dbReference type="PRINTS" id="PR00344">
    <property type="entry name" value="BCTRLSENSOR"/>
</dbReference>
<dbReference type="Pfam" id="PF02518">
    <property type="entry name" value="HATPase_c"/>
    <property type="match status" value="1"/>
</dbReference>
<dbReference type="Gene3D" id="3.30.565.10">
    <property type="entry name" value="Histidine kinase-like ATPase, C-terminal domain"/>
    <property type="match status" value="1"/>
</dbReference>
<dbReference type="EMBL" id="BMCG01000003">
    <property type="protein sequence ID" value="GGC10572.1"/>
    <property type="molecule type" value="Genomic_DNA"/>
</dbReference>
<dbReference type="GO" id="GO:0005886">
    <property type="term" value="C:plasma membrane"/>
    <property type="evidence" value="ECO:0007669"/>
    <property type="project" value="UniProtKB-SubCell"/>
</dbReference>
<protein>
    <recommendedName>
        <fullName evidence="3">histidine kinase</fullName>
        <ecNumber evidence="3">2.7.13.3</ecNumber>
    </recommendedName>
</protein>
<dbReference type="PROSITE" id="PS50109">
    <property type="entry name" value="HIS_KIN"/>
    <property type="match status" value="1"/>
</dbReference>
<dbReference type="InterPro" id="IPR003594">
    <property type="entry name" value="HATPase_dom"/>
</dbReference>
<dbReference type="InterPro" id="IPR036890">
    <property type="entry name" value="HATPase_C_sf"/>
</dbReference>
<organism evidence="9 10">
    <name type="scientific">Oxalicibacterium flavum</name>
    <dbReference type="NCBI Taxonomy" id="179467"/>
    <lineage>
        <taxon>Bacteria</taxon>
        <taxon>Pseudomonadati</taxon>
        <taxon>Pseudomonadota</taxon>
        <taxon>Betaproteobacteria</taxon>
        <taxon>Burkholderiales</taxon>
        <taxon>Oxalobacteraceae</taxon>
        <taxon>Oxalicibacterium</taxon>
    </lineage>
</organism>
<dbReference type="SUPFAM" id="SSF47384">
    <property type="entry name" value="Homodimeric domain of signal transducing histidine kinase"/>
    <property type="match status" value="1"/>
</dbReference>
<dbReference type="Pfam" id="PF00512">
    <property type="entry name" value="HisKA"/>
    <property type="match status" value="1"/>
</dbReference>
<dbReference type="GO" id="GO:0007234">
    <property type="term" value="P:osmosensory signaling via phosphorelay pathway"/>
    <property type="evidence" value="ECO:0007669"/>
    <property type="project" value="TreeGrafter"/>
</dbReference>
<keyword evidence="7" id="KW-0812">Transmembrane</keyword>
<gene>
    <name evidence="9" type="ORF">GCM10007205_19630</name>
</gene>